<accession>A0A9W7XA16</accession>
<comment type="caution">
    <text evidence="2">The sequence shown here is derived from an EMBL/GenBank/DDBJ whole genome shotgun (WGS) entry which is preliminary data.</text>
</comment>
<feature type="region of interest" description="Disordered" evidence="1">
    <location>
        <begin position="241"/>
        <end position="272"/>
    </location>
</feature>
<name>A0A9W7XA16_9POAL</name>
<dbReference type="Proteomes" id="UP001164776">
    <property type="component" value="Unassembled WGS sequence"/>
</dbReference>
<keyword evidence="3" id="KW-1185">Reference proteome</keyword>
<gene>
    <name evidence="2" type="ORF">BS78_K331700</name>
</gene>
<evidence type="ECO:0000313" key="3">
    <source>
        <dbReference type="Proteomes" id="UP001164776"/>
    </source>
</evidence>
<dbReference type="EMBL" id="MU629912">
    <property type="protein sequence ID" value="KAJ1254746.1"/>
    <property type="molecule type" value="Genomic_DNA"/>
</dbReference>
<organism evidence="2 3">
    <name type="scientific">Paspalum vaginatum</name>
    <name type="common">seashore paspalum</name>
    <dbReference type="NCBI Taxonomy" id="158149"/>
    <lineage>
        <taxon>Eukaryota</taxon>
        <taxon>Viridiplantae</taxon>
        <taxon>Streptophyta</taxon>
        <taxon>Embryophyta</taxon>
        <taxon>Tracheophyta</taxon>
        <taxon>Spermatophyta</taxon>
        <taxon>Magnoliopsida</taxon>
        <taxon>Liliopsida</taxon>
        <taxon>Poales</taxon>
        <taxon>Poaceae</taxon>
        <taxon>PACMAD clade</taxon>
        <taxon>Panicoideae</taxon>
        <taxon>Andropogonodae</taxon>
        <taxon>Paspaleae</taxon>
        <taxon>Paspalinae</taxon>
        <taxon>Paspalum</taxon>
    </lineage>
</organism>
<evidence type="ECO:0000256" key="1">
    <source>
        <dbReference type="SAM" id="MobiDB-lite"/>
    </source>
</evidence>
<sequence>MPFDFFGYVQQGQPPFQAPHLDLGAGHQMGHLGGGGLGQQQDNLAEDNLANLDVFLQQEEDMVQNDLAVGLVNEPNPMEEVINLDLNLPLAQPVEEIPAQVIIVPDEFAFDDGAPLLQLGQPQQQNPDLEVHIPQLVHPPVNYLVDADMLDQLIDLNAPEADQEQLFVNRMQRPNDVTVDPGLADYLARKQPSSLDLYFNQFDSYCPKADRFWKDFLAPSARCDKVDDGLLEDVHLLKKGKAAAPVGRTQTRKKKPQDSNEGPTSGGLGKEQ</sequence>
<dbReference type="AlphaFoldDB" id="A0A9W7XA16"/>
<evidence type="ECO:0000313" key="2">
    <source>
        <dbReference type="EMBL" id="KAJ1254746.1"/>
    </source>
</evidence>
<proteinExistence type="predicted"/>
<reference evidence="2 3" key="1">
    <citation type="submission" date="2022-10" db="EMBL/GenBank/DDBJ databases">
        <title>WGS assembly of Paspalum vaginatum 540-79.</title>
        <authorList>
            <person name="Sun G."/>
            <person name="Wase N."/>
            <person name="Shu S."/>
            <person name="Jenkins J."/>
            <person name="Zhou B."/>
            <person name="Torres-Rodriguez J."/>
            <person name="Chen C."/>
            <person name="Sandor L."/>
            <person name="Plott C."/>
            <person name="Yoshinga Y."/>
            <person name="Daum C."/>
            <person name="Qi P."/>
            <person name="Barry K."/>
            <person name="Lipzen A."/>
            <person name="Berry L."/>
            <person name="Pedersen C."/>
            <person name="Gottilla T."/>
            <person name="Foltz A."/>
            <person name="Yu H."/>
            <person name="O'Malley R."/>
            <person name="Zhang C."/>
            <person name="Devos K."/>
            <person name="Sigmon B."/>
            <person name="Yu B."/>
            <person name="Obata T."/>
            <person name="Schmutz J."/>
            <person name="Schnable J."/>
        </authorList>
    </citation>
    <scope>NUCLEOTIDE SEQUENCE [LARGE SCALE GENOMIC DNA]</scope>
    <source>
        <strain evidence="3">cv. 540-79</strain>
    </source>
</reference>
<protein>
    <submittedName>
        <fullName evidence="2">Uncharacterized protein</fullName>
    </submittedName>
</protein>